<keyword evidence="4 7" id="KW-0653">Protein transport</keyword>
<keyword evidence="3 7" id="KW-0813">Transport</keyword>
<dbReference type="GO" id="GO:0000407">
    <property type="term" value="C:phagophore assembly site"/>
    <property type="evidence" value="ECO:0007669"/>
    <property type="project" value="UniProtKB-SubCell"/>
</dbReference>
<dbReference type="GO" id="GO:0000045">
    <property type="term" value="P:autophagosome assembly"/>
    <property type="evidence" value="ECO:0007669"/>
    <property type="project" value="TreeGrafter"/>
</dbReference>
<dbReference type="GO" id="GO:0015031">
    <property type="term" value="P:protein transport"/>
    <property type="evidence" value="ECO:0007669"/>
    <property type="project" value="UniProtKB-UniRule"/>
</dbReference>
<keyword evidence="7" id="KW-0963">Cytoplasm</keyword>
<dbReference type="SUPFAM" id="SSF69572">
    <property type="entry name" value="Activating enzymes of the ubiquitin-like proteins"/>
    <property type="match status" value="1"/>
</dbReference>
<accession>A0AAQ4DVA1</accession>
<evidence type="ECO:0000256" key="2">
    <source>
        <dbReference type="ARBA" id="ARBA00017647"/>
    </source>
</evidence>
<evidence type="ECO:0000256" key="1">
    <source>
        <dbReference type="ARBA" id="ARBA00010931"/>
    </source>
</evidence>
<comment type="caution">
    <text evidence="10">The sequence shown here is derived from an EMBL/GenBank/DDBJ whole genome shotgun (WGS) entry which is preliminary data.</text>
</comment>
<feature type="active site" description="Glycyl thioester intermediate" evidence="6">
    <location>
        <position position="545"/>
    </location>
</feature>
<evidence type="ECO:0000256" key="6">
    <source>
        <dbReference type="PIRSR" id="PIRSR606285-1"/>
    </source>
</evidence>
<evidence type="ECO:0000259" key="9">
    <source>
        <dbReference type="Pfam" id="PF16420"/>
    </source>
</evidence>
<dbReference type="EMBL" id="JARKHS020026396">
    <property type="protein sequence ID" value="KAK8766391.1"/>
    <property type="molecule type" value="Genomic_DNA"/>
</dbReference>
<name>A0AAQ4DVA1_AMBAM</name>
<dbReference type="InterPro" id="IPR000594">
    <property type="entry name" value="ThiF_NAD_FAD-bd"/>
</dbReference>
<dbReference type="InterPro" id="IPR042522">
    <property type="entry name" value="Atg7_N_1"/>
</dbReference>
<sequence length="683" mass="74652">MSSAALPTPLQFVPFSSAMDGTFWSELSRRKLVQYRLSEGPFEISATYSCGSAAGLPALANLDIASFGHTGGLLRTPDSCPLQGLLYLPNSMADMKKMDKAEVMRASGERVWQAVRDGRAVKDPSLLNRFLALIYVDLKKYTFCYWYGFPAARLPEEVTVTQPPRRLDDIFDDEWLTQLNAAYAAIDTPEKRAAFLVVPESSSGDLEIRPLEELPALIGSRFFLAFSDPSTSTTHPGWPLRNLLALVVHHWGRLVSECDVLCYRHEARHGRVQSGHSLVLSVHLGGNFVVADGKDGVPGFVGWERNAAGQLGPRSVDLSASLDPARLMENALELNLQLMRWRLAPTLDLETVASTRCLLLGAGTLGCSVARCLVSWGVRTVTFVDNSVVSYSNPARQSLYTERDCRDGGRLKCDAAADALRAVSPAVTARGENLTVPMAGHSVPDRLEIHVRADVEKLEALIAEHDAIFLLLDTREARWLPTLIAAAQRKIVINAALGFDTFLVMRHGVVGESGPDDSEKLGCYFCNDVVGPADSTRDRTLDQQCTVTRPGVGMMAGALAVELLVGLLQSPLKGRCPAFGTTRGGTGDNETEASENPLGPVPHQIRGFLARHMYMIPACMAFPMCTACSQPVLEEYTSRGWEFVLQVLNDAAYLERLTGLSRLHEETDLDQVWALSDSEESNS</sequence>
<reference evidence="10 11" key="1">
    <citation type="journal article" date="2023" name="Arcadia Sci">
        <title>De novo assembly of a long-read Amblyomma americanum tick genome.</title>
        <authorList>
            <person name="Chou S."/>
            <person name="Poskanzer K.E."/>
            <person name="Rollins M."/>
            <person name="Thuy-Boun P.S."/>
        </authorList>
    </citation>
    <scope>NUCLEOTIDE SEQUENCE [LARGE SCALE GENOMIC DNA]</scope>
    <source>
        <strain evidence="10">F_SG_1</strain>
        <tissue evidence="10">Salivary glands</tissue>
    </source>
</reference>
<dbReference type="NCBIfam" id="TIGR01381">
    <property type="entry name" value="E1_like_apg7"/>
    <property type="match status" value="1"/>
</dbReference>
<dbReference type="InterPro" id="IPR045886">
    <property type="entry name" value="ThiF/MoeB/HesA"/>
</dbReference>
<keyword evidence="5 7" id="KW-0072">Autophagy</keyword>
<dbReference type="Pfam" id="PF16420">
    <property type="entry name" value="ATG7_N"/>
    <property type="match status" value="1"/>
</dbReference>
<dbReference type="Gene3D" id="3.40.140.70">
    <property type="entry name" value="Ubiquitin-like modifier-activating enzyme ATG7 N-terminal domain"/>
    <property type="match status" value="1"/>
</dbReference>
<dbReference type="Gene3D" id="3.40.50.720">
    <property type="entry name" value="NAD(P)-binding Rossmann-like Domain"/>
    <property type="match status" value="1"/>
</dbReference>
<organism evidence="10 11">
    <name type="scientific">Amblyomma americanum</name>
    <name type="common">Lone star tick</name>
    <dbReference type="NCBI Taxonomy" id="6943"/>
    <lineage>
        <taxon>Eukaryota</taxon>
        <taxon>Metazoa</taxon>
        <taxon>Ecdysozoa</taxon>
        <taxon>Arthropoda</taxon>
        <taxon>Chelicerata</taxon>
        <taxon>Arachnida</taxon>
        <taxon>Acari</taxon>
        <taxon>Parasitiformes</taxon>
        <taxon>Ixodida</taxon>
        <taxon>Ixodoidea</taxon>
        <taxon>Ixodidae</taxon>
        <taxon>Amblyomminae</taxon>
        <taxon>Amblyomma</taxon>
    </lineage>
</organism>
<keyword evidence="7" id="KW-0833">Ubl conjugation pathway</keyword>
<dbReference type="InterPro" id="IPR006285">
    <property type="entry name" value="Atg7"/>
</dbReference>
<dbReference type="Proteomes" id="UP001321473">
    <property type="component" value="Unassembled WGS sequence"/>
</dbReference>
<dbReference type="FunFam" id="3.40.50.720:FF:000243">
    <property type="entry name" value="Ubiquitin-like modifier-activating enzyme ATG7"/>
    <property type="match status" value="1"/>
</dbReference>
<dbReference type="GO" id="GO:0019778">
    <property type="term" value="F:Atg12 activating enzyme activity"/>
    <property type="evidence" value="ECO:0007669"/>
    <property type="project" value="TreeGrafter"/>
</dbReference>
<evidence type="ECO:0000313" key="10">
    <source>
        <dbReference type="EMBL" id="KAK8766391.1"/>
    </source>
</evidence>
<comment type="subcellular location">
    <subcellularLocation>
        <location evidence="7">Cytoplasm</location>
    </subcellularLocation>
    <subcellularLocation>
        <location evidence="7">Preautophagosomal structure</location>
    </subcellularLocation>
</comment>
<comment type="function">
    <text evidence="7">E1-like activating enzyme involved in the 2 ubiquitin-like systems required for autophagy.</text>
</comment>
<dbReference type="Pfam" id="PF00899">
    <property type="entry name" value="ThiF"/>
    <property type="match status" value="1"/>
</dbReference>
<dbReference type="Gene3D" id="3.40.140.100">
    <property type="entry name" value="Ubiquitin-like modifier-activating enzyme ATG7 C-terminal domain"/>
    <property type="match status" value="1"/>
</dbReference>
<keyword evidence="11" id="KW-1185">Reference proteome</keyword>
<dbReference type="GO" id="GO:0034727">
    <property type="term" value="P:piecemeal microautophagy of the nucleus"/>
    <property type="evidence" value="ECO:0007669"/>
    <property type="project" value="TreeGrafter"/>
</dbReference>
<comment type="subunit">
    <text evidence="7">Homodimer.</text>
</comment>
<dbReference type="GO" id="GO:0019779">
    <property type="term" value="F:Atg8 activating enzyme activity"/>
    <property type="evidence" value="ECO:0007669"/>
    <property type="project" value="TreeGrafter"/>
</dbReference>
<evidence type="ECO:0000256" key="4">
    <source>
        <dbReference type="ARBA" id="ARBA00022927"/>
    </source>
</evidence>
<dbReference type="GO" id="GO:0006995">
    <property type="term" value="P:cellular response to nitrogen starvation"/>
    <property type="evidence" value="ECO:0007669"/>
    <property type="project" value="TreeGrafter"/>
</dbReference>
<dbReference type="PANTHER" id="PTHR10953">
    <property type="entry name" value="UBIQUITIN-ACTIVATING ENZYME E1"/>
    <property type="match status" value="1"/>
</dbReference>
<dbReference type="PANTHER" id="PTHR10953:SF3">
    <property type="entry name" value="UBIQUITIN-LIKE MODIFIER-ACTIVATING ENZYME ATG7"/>
    <property type="match status" value="1"/>
</dbReference>
<gene>
    <name evidence="10" type="ORF">V5799_006827</name>
</gene>
<evidence type="ECO:0000313" key="11">
    <source>
        <dbReference type="Proteomes" id="UP001321473"/>
    </source>
</evidence>
<evidence type="ECO:0000256" key="3">
    <source>
        <dbReference type="ARBA" id="ARBA00022448"/>
    </source>
</evidence>
<evidence type="ECO:0000259" key="8">
    <source>
        <dbReference type="Pfam" id="PF00899"/>
    </source>
</evidence>
<dbReference type="InterPro" id="IPR032197">
    <property type="entry name" value="Atg7_N"/>
</dbReference>
<protein>
    <recommendedName>
        <fullName evidence="2 7">Ubiquitin-like modifier-activating enzyme ATG7</fullName>
    </recommendedName>
    <alternativeName>
        <fullName evidence="7">Autophagy-related protein 7</fullName>
    </alternativeName>
</protein>
<dbReference type="InterPro" id="IPR035985">
    <property type="entry name" value="Ubiquitin-activating_enz"/>
</dbReference>
<feature type="domain" description="Ubiquitin-like modifier-activating enzyme Atg7 N-terminal" evidence="9">
    <location>
        <begin position="10"/>
        <end position="321"/>
    </location>
</feature>
<dbReference type="AlphaFoldDB" id="A0AAQ4DVA1"/>
<comment type="similarity">
    <text evidence="1 7">Belongs to the ATG7 family.</text>
</comment>
<dbReference type="GO" id="GO:0032446">
    <property type="term" value="P:protein modification by small protein conjugation"/>
    <property type="evidence" value="ECO:0007669"/>
    <property type="project" value="TreeGrafter"/>
</dbReference>
<dbReference type="InterPro" id="IPR042523">
    <property type="entry name" value="Atg7_N_2"/>
</dbReference>
<feature type="domain" description="THIF-type NAD/FAD binding fold" evidence="8">
    <location>
        <begin position="337"/>
        <end position="570"/>
    </location>
</feature>
<evidence type="ECO:0000256" key="7">
    <source>
        <dbReference type="RuleBase" id="RU366022"/>
    </source>
</evidence>
<evidence type="ECO:0000256" key="5">
    <source>
        <dbReference type="ARBA" id="ARBA00023006"/>
    </source>
</evidence>
<dbReference type="GO" id="GO:0000422">
    <property type="term" value="P:autophagy of mitochondrion"/>
    <property type="evidence" value="ECO:0007669"/>
    <property type="project" value="TreeGrafter"/>
</dbReference>
<proteinExistence type="inferred from homology"/>